<dbReference type="GO" id="GO:0004177">
    <property type="term" value="F:aminopeptidase activity"/>
    <property type="evidence" value="ECO:0007669"/>
    <property type="project" value="TreeGrafter"/>
</dbReference>
<proteinExistence type="predicted"/>
<reference evidence="2 3" key="2">
    <citation type="submission" date="2018-11" db="EMBL/GenBank/DDBJ databases">
        <authorList>
            <consortium name="Pathogen Informatics"/>
        </authorList>
    </citation>
    <scope>NUCLEOTIDE SEQUENCE [LARGE SCALE GENOMIC DNA]</scope>
</reference>
<keyword evidence="3" id="KW-1185">Reference proteome</keyword>
<organism evidence="4">
    <name type="scientific">Anisakis simplex</name>
    <name type="common">Herring worm</name>
    <dbReference type="NCBI Taxonomy" id="6269"/>
    <lineage>
        <taxon>Eukaryota</taxon>
        <taxon>Metazoa</taxon>
        <taxon>Ecdysozoa</taxon>
        <taxon>Nematoda</taxon>
        <taxon>Chromadorea</taxon>
        <taxon>Rhabditida</taxon>
        <taxon>Spirurina</taxon>
        <taxon>Ascaridomorpha</taxon>
        <taxon>Ascaridoidea</taxon>
        <taxon>Anisakidae</taxon>
        <taxon>Anisakis</taxon>
        <taxon>Anisakis simplex complex</taxon>
    </lineage>
</organism>
<reference evidence="4" key="1">
    <citation type="submission" date="2017-02" db="UniProtKB">
        <authorList>
            <consortium name="WormBaseParasite"/>
        </authorList>
    </citation>
    <scope>IDENTIFICATION</scope>
</reference>
<name>A0A0M3K9B2_ANISI</name>
<evidence type="ECO:0000313" key="4">
    <source>
        <dbReference type="WBParaSite" id="ASIM_0001755401-mRNA-1"/>
    </source>
</evidence>
<dbReference type="Proteomes" id="UP000267096">
    <property type="component" value="Unassembled WGS sequence"/>
</dbReference>
<dbReference type="OrthoDB" id="79562at2759"/>
<dbReference type="InterPro" id="IPR042097">
    <property type="entry name" value="Aminopeptidase_N-like_N_sf"/>
</dbReference>
<dbReference type="PANTHER" id="PTHR45726">
    <property type="entry name" value="LEUKOTRIENE A-4 HYDROLASE"/>
    <property type="match status" value="1"/>
</dbReference>
<evidence type="ECO:0000259" key="1">
    <source>
        <dbReference type="Pfam" id="PF17900"/>
    </source>
</evidence>
<dbReference type="SUPFAM" id="SSF63737">
    <property type="entry name" value="Leukotriene A4 hydrolase N-terminal domain"/>
    <property type="match status" value="1"/>
</dbReference>
<dbReference type="Gene3D" id="2.60.40.1730">
    <property type="entry name" value="tricorn interacting facor f3 domain"/>
    <property type="match status" value="1"/>
</dbReference>
<dbReference type="WBParaSite" id="ASIM_0001755401-mRNA-1">
    <property type="protein sequence ID" value="ASIM_0001755401-mRNA-1"/>
    <property type="gene ID" value="ASIM_0001755401"/>
</dbReference>
<dbReference type="InterPro" id="IPR034015">
    <property type="entry name" value="M1_LTA4H"/>
</dbReference>
<dbReference type="Pfam" id="PF17900">
    <property type="entry name" value="Peptidase_M1_N"/>
    <property type="match status" value="1"/>
</dbReference>
<dbReference type="EMBL" id="UYRR01033596">
    <property type="protein sequence ID" value="VDK59148.1"/>
    <property type="molecule type" value="Genomic_DNA"/>
</dbReference>
<accession>A0A0M3K9B2</accession>
<gene>
    <name evidence="2" type="ORF">ASIM_LOCUS16960</name>
</gene>
<feature type="domain" description="Aminopeptidase N-like N-terminal" evidence="1">
    <location>
        <begin position="8"/>
        <end position="66"/>
    </location>
</feature>
<protein>
    <submittedName>
        <fullName evidence="4">Leukotriene A-4 hydrolase (inferred by orthology to a human protein)</fullName>
    </submittedName>
</protein>
<sequence length="67" mass="7578">MYCIFSDLLFEYSTGKGCTALQFMPPEQTADKKGPYLFSQCQPTHARSLLPCMDTPAVKQTYDSEVF</sequence>
<dbReference type="GO" id="GO:0005829">
    <property type="term" value="C:cytosol"/>
    <property type="evidence" value="ECO:0007669"/>
    <property type="project" value="TreeGrafter"/>
</dbReference>
<evidence type="ECO:0000313" key="2">
    <source>
        <dbReference type="EMBL" id="VDK59148.1"/>
    </source>
</evidence>
<evidence type="ECO:0000313" key="3">
    <source>
        <dbReference type="Proteomes" id="UP000267096"/>
    </source>
</evidence>
<dbReference type="AlphaFoldDB" id="A0A0M3K9B2"/>
<dbReference type="InterPro" id="IPR045357">
    <property type="entry name" value="Aminopeptidase_N-like_N"/>
</dbReference>
<dbReference type="PANTHER" id="PTHR45726:SF3">
    <property type="entry name" value="LEUKOTRIENE A-4 HYDROLASE"/>
    <property type="match status" value="1"/>
</dbReference>
<dbReference type="GO" id="GO:0004301">
    <property type="term" value="F:epoxide hydrolase activity"/>
    <property type="evidence" value="ECO:0007669"/>
    <property type="project" value="TreeGrafter"/>
</dbReference>